<feature type="domain" description="K Homology" evidence="4">
    <location>
        <begin position="605"/>
        <end position="676"/>
    </location>
</feature>
<dbReference type="OrthoDB" id="6357832at2759"/>
<dbReference type="GO" id="GO:0034518">
    <property type="term" value="C:RNA cap binding complex"/>
    <property type="evidence" value="ECO:0007669"/>
    <property type="project" value="TreeGrafter"/>
</dbReference>
<feature type="compositionally biased region" description="Polar residues" evidence="2">
    <location>
        <begin position="582"/>
        <end position="595"/>
    </location>
</feature>
<gene>
    <name evidence="5" type="ORF">T01_5125</name>
</gene>
<dbReference type="STRING" id="6334.A0A0V1BMU7"/>
<organism evidence="5 6">
    <name type="scientific">Trichinella spiralis</name>
    <name type="common">Trichina worm</name>
    <dbReference type="NCBI Taxonomy" id="6334"/>
    <lineage>
        <taxon>Eukaryota</taxon>
        <taxon>Metazoa</taxon>
        <taxon>Ecdysozoa</taxon>
        <taxon>Nematoda</taxon>
        <taxon>Enoplea</taxon>
        <taxon>Dorylaimia</taxon>
        <taxon>Trichinellida</taxon>
        <taxon>Trichinellidae</taxon>
        <taxon>Trichinella</taxon>
    </lineage>
</organism>
<keyword evidence="1" id="KW-0694">RNA-binding</keyword>
<keyword evidence="3" id="KW-0812">Transmembrane</keyword>
<dbReference type="InterPro" id="IPR036612">
    <property type="entry name" value="KH_dom_type_1_sf"/>
</dbReference>
<feature type="region of interest" description="Disordered" evidence="2">
    <location>
        <begin position="271"/>
        <end position="312"/>
    </location>
</feature>
<feature type="compositionally biased region" description="Polar residues" evidence="2">
    <location>
        <begin position="687"/>
        <end position="699"/>
    </location>
</feature>
<reference evidence="5 6" key="1">
    <citation type="submission" date="2015-01" db="EMBL/GenBank/DDBJ databases">
        <title>Evolution of Trichinella species and genotypes.</title>
        <authorList>
            <person name="Korhonen P.K."/>
            <person name="Edoardo P."/>
            <person name="Giuseppe L.R."/>
            <person name="Gasser R.B."/>
        </authorList>
    </citation>
    <scope>NUCLEOTIDE SEQUENCE [LARGE SCALE GENOMIC DNA]</scope>
    <source>
        <strain evidence="5">ISS3</strain>
    </source>
</reference>
<name>A0A0V1BMU7_TRISP</name>
<dbReference type="EMBL" id="JYDH01000028">
    <property type="protein sequence ID" value="KRY38082.1"/>
    <property type="molecule type" value="Genomic_DNA"/>
</dbReference>
<dbReference type="PANTHER" id="PTHR20849:SF2">
    <property type="entry name" value="EUKARYOTIC TRANSLATION INITIATION FACTOR 4E-BINDING PROTEIN MEXTLI"/>
    <property type="match status" value="1"/>
</dbReference>
<evidence type="ECO:0000256" key="2">
    <source>
        <dbReference type="SAM" id="MobiDB-lite"/>
    </source>
</evidence>
<dbReference type="Gene3D" id="3.30.1370.10">
    <property type="entry name" value="K Homology domain, type 1"/>
    <property type="match status" value="1"/>
</dbReference>
<feature type="transmembrane region" description="Helical" evidence="3">
    <location>
        <begin position="54"/>
        <end position="74"/>
    </location>
</feature>
<dbReference type="GO" id="GO:0008190">
    <property type="term" value="F:eukaryotic initiation factor 4E binding"/>
    <property type="evidence" value="ECO:0007669"/>
    <property type="project" value="InterPro"/>
</dbReference>
<dbReference type="Pfam" id="PF00013">
    <property type="entry name" value="KH_1"/>
    <property type="match status" value="1"/>
</dbReference>
<feature type="compositionally biased region" description="Low complexity" evidence="2">
    <location>
        <begin position="272"/>
        <end position="308"/>
    </location>
</feature>
<evidence type="ECO:0000313" key="5">
    <source>
        <dbReference type="EMBL" id="KRY38082.1"/>
    </source>
</evidence>
<feature type="region of interest" description="Disordered" evidence="2">
    <location>
        <begin position="571"/>
        <end position="604"/>
    </location>
</feature>
<dbReference type="PROSITE" id="PS50084">
    <property type="entry name" value="KH_TYPE_1"/>
    <property type="match status" value="1"/>
</dbReference>
<dbReference type="InterPro" id="IPR004087">
    <property type="entry name" value="KH_dom"/>
</dbReference>
<sequence>MCHHFDQVTLAVRKLVLLFANPCAYWSSLMAILPCIAWTGFASFSSSFIKESDLFSVEMCAYFFLVLFNVHFAFEALTIPNSSLESFASHGQICQKIFYILLEKNIEKPSILVLQSAAFVCIELSMRLLHADSVRLILLLKVILHGEASVLEFRKEKARRKTENGRFFRLIIALLIMISYERNNKKRIEIAFLIEVPFKNPTAANMSASAATNNPNSSVAVTNPNVNATIHTNNNSHVSNLPSNNSGRGVRVNAQPGAAVLGNAHFVNVAPTSDSTNKTNNTNANSNITNTSSGSSGGNNTTNNINNTRTKPRPLELSINSTARGNRYNEYHYSTTSTPVTTDDMSLLEILDLMEQVNRAVKGGEFSAFLGTQILRLITQLKKYGSSMENSHQQELNNVFISLRQACCRDSGQLGTMCRLEIMELIEFRAMGWRPNLAHSRYYMKRSCGSIANQDLNYNENAATNETDHLPTAPESAPPFGTVTINPFAFNFPGGAQIASTADLSSLQPVGLVSATPAMAGATPYFLIPASPLSHPQTGIAFISPTANVIAPAIATKPLASGLSHPNIYQKGTPINNPSPPLTSNKMVSKTTSKPNRPLKSSGKNLCRSDIVIRNADSGKVMGVKGRRVAVIEEMSNTIVSFQKVTPNSKDRTITINGPNEEAIELATSLIEETIRRNVSPDRAKSSETGSVDNRQNLSPGKVVHRGGTCSGIIRSGSEEHVGNVKLRNSKRESEMEIMTGDNGEMLKLISANPKLLQTARKALDVYFKSQRGNHEQNSSRNLERHNNSSWSFNRRKSLSSLNENLKNLIMETVPELEKDLIQENITSYIGGNMSTQQKLLSARSTPNLADKFGEMNLNCEMNNCVGSVGCKVDINGETVSRLDRTRLTCIQEDNSHQIRYYSREEFIKLSQSPHVKGTSTILQAVARAAPEILCAVEAKELELIPECAVVGKANLYIFLLNKGY</sequence>
<comment type="caution">
    <text evidence="5">The sequence shown here is derived from an EMBL/GenBank/DDBJ whole genome shotgun (WGS) entry which is preliminary data.</text>
</comment>
<evidence type="ECO:0000256" key="3">
    <source>
        <dbReference type="SAM" id="Phobius"/>
    </source>
</evidence>
<dbReference type="SMART" id="SM00322">
    <property type="entry name" value="KH"/>
    <property type="match status" value="1"/>
</dbReference>
<dbReference type="InterPro" id="IPR040160">
    <property type="entry name" value="Mxt"/>
</dbReference>
<dbReference type="FunCoup" id="A0A0V1BMU7">
    <property type="interactions" value="1"/>
</dbReference>
<dbReference type="InParanoid" id="A0A0V1BMU7"/>
<dbReference type="Gene3D" id="1.25.40.180">
    <property type="match status" value="1"/>
</dbReference>
<evidence type="ECO:0000313" key="6">
    <source>
        <dbReference type="Proteomes" id="UP000054776"/>
    </source>
</evidence>
<dbReference type="GO" id="GO:0003723">
    <property type="term" value="F:RNA binding"/>
    <property type="evidence" value="ECO:0007669"/>
    <property type="project" value="UniProtKB-UniRule"/>
</dbReference>
<keyword evidence="6" id="KW-1185">Reference proteome</keyword>
<dbReference type="InterPro" id="IPR004088">
    <property type="entry name" value="KH_dom_type_1"/>
</dbReference>
<feature type="transmembrane region" description="Helical" evidence="3">
    <location>
        <begin position="24"/>
        <end position="42"/>
    </location>
</feature>
<evidence type="ECO:0000256" key="1">
    <source>
        <dbReference type="PROSITE-ProRule" id="PRU00117"/>
    </source>
</evidence>
<dbReference type="Proteomes" id="UP000054776">
    <property type="component" value="Unassembled WGS sequence"/>
</dbReference>
<dbReference type="GO" id="GO:1901190">
    <property type="term" value="P:regulation of formation of translation initiation ternary complex"/>
    <property type="evidence" value="ECO:0007669"/>
    <property type="project" value="TreeGrafter"/>
</dbReference>
<dbReference type="GO" id="GO:0003743">
    <property type="term" value="F:translation initiation factor activity"/>
    <property type="evidence" value="ECO:0007669"/>
    <property type="project" value="TreeGrafter"/>
</dbReference>
<dbReference type="GO" id="GO:0045727">
    <property type="term" value="P:positive regulation of translation"/>
    <property type="evidence" value="ECO:0007669"/>
    <property type="project" value="InterPro"/>
</dbReference>
<dbReference type="AlphaFoldDB" id="A0A0V1BMU7"/>
<accession>A0A0V1BMU7</accession>
<dbReference type="SUPFAM" id="SSF54791">
    <property type="entry name" value="Eukaryotic type KH-domain (KH-domain type I)"/>
    <property type="match status" value="1"/>
</dbReference>
<evidence type="ECO:0000259" key="4">
    <source>
        <dbReference type="SMART" id="SM00322"/>
    </source>
</evidence>
<dbReference type="GO" id="GO:0005737">
    <property type="term" value="C:cytoplasm"/>
    <property type="evidence" value="ECO:0007669"/>
    <property type="project" value="TreeGrafter"/>
</dbReference>
<keyword evidence="3" id="KW-1133">Transmembrane helix</keyword>
<proteinExistence type="predicted"/>
<dbReference type="CDD" id="cd22454">
    <property type="entry name" value="KH-I_Mextli_like"/>
    <property type="match status" value="1"/>
</dbReference>
<feature type="region of interest" description="Disordered" evidence="2">
    <location>
        <begin position="677"/>
        <end position="717"/>
    </location>
</feature>
<protein>
    <recommendedName>
        <fullName evidence="4">K Homology domain-containing protein</fullName>
    </recommendedName>
</protein>
<feature type="compositionally biased region" description="Basic and acidic residues" evidence="2">
    <location>
        <begin position="677"/>
        <end position="686"/>
    </location>
</feature>
<feature type="region of interest" description="Disordered" evidence="2">
    <location>
        <begin position="771"/>
        <end position="791"/>
    </location>
</feature>
<dbReference type="eggNOG" id="ENOG502QRYP">
    <property type="taxonomic scope" value="Eukaryota"/>
</dbReference>
<dbReference type="PANTHER" id="PTHR20849">
    <property type="entry name" value="EUKARYOTIC TRANSLATION INITIATION FACTOR 4E-BINDING PROTEIN MEXTLI"/>
    <property type="match status" value="1"/>
</dbReference>
<keyword evidence="3" id="KW-0472">Membrane</keyword>